<dbReference type="InterPro" id="IPR009057">
    <property type="entry name" value="Homeodomain-like_sf"/>
</dbReference>
<sequence>MITATKKDQAKTCDLSFRMRRAFKSHSRVTQMPSNRPQRLSVRVHMLWLWFQGYSVRDISDETKSSTTTVYRWIRRWQHEGHALELEVIV</sequence>
<proteinExistence type="predicted"/>
<name>A0AAN8WT19_HALRR</name>
<organism evidence="2 3">
    <name type="scientific">Halocaridina rubra</name>
    <name type="common">Hawaiian red shrimp</name>
    <dbReference type="NCBI Taxonomy" id="373956"/>
    <lineage>
        <taxon>Eukaryota</taxon>
        <taxon>Metazoa</taxon>
        <taxon>Ecdysozoa</taxon>
        <taxon>Arthropoda</taxon>
        <taxon>Crustacea</taxon>
        <taxon>Multicrustacea</taxon>
        <taxon>Malacostraca</taxon>
        <taxon>Eumalacostraca</taxon>
        <taxon>Eucarida</taxon>
        <taxon>Decapoda</taxon>
        <taxon>Pleocyemata</taxon>
        <taxon>Caridea</taxon>
        <taxon>Atyoidea</taxon>
        <taxon>Atyidae</taxon>
        <taxon>Halocaridina</taxon>
    </lineage>
</organism>
<dbReference type="EMBL" id="JAXCGZ010015338">
    <property type="protein sequence ID" value="KAK7070502.1"/>
    <property type="molecule type" value="Genomic_DNA"/>
</dbReference>
<dbReference type="GO" id="GO:0005634">
    <property type="term" value="C:nucleus"/>
    <property type="evidence" value="ECO:0007669"/>
    <property type="project" value="UniProtKB-SubCell"/>
</dbReference>
<evidence type="ECO:0000313" key="3">
    <source>
        <dbReference type="Proteomes" id="UP001381693"/>
    </source>
</evidence>
<dbReference type="SUPFAM" id="SSF46689">
    <property type="entry name" value="Homeodomain-like"/>
    <property type="match status" value="1"/>
</dbReference>
<dbReference type="Gene3D" id="1.10.10.10">
    <property type="entry name" value="Winged helix-like DNA-binding domain superfamily/Winged helix DNA-binding domain"/>
    <property type="match status" value="1"/>
</dbReference>
<evidence type="ECO:0000256" key="1">
    <source>
        <dbReference type="ARBA" id="ARBA00004123"/>
    </source>
</evidence>
<dbReference type="Proteomes" id="UP001381693">
    <property type="component" value="Unassembled WGS sequence"/>
</dbReference>
<evidence type="ECO:0008006" key="4">
    <source>
        <dbReference type="Google" id="ProtNLM"/>
    </source>
</evidence>
<dbReference type="InterPro" id="IPR036388">
    <property type="entry name" value="WH-like_DNA-bd_sf"/>
</dbReference>
<protein>
    <recommendedName>
        <fullName evidence="4">Homeodomain-like domain-containing protein</fullName>
    </recommendedName>
</protein>
<comment type="subcellular location">
    <subcellularLocation>
        <location evidence="1">Nucleus</location>
    </subcellularLocation>
</comment>
<dbReference type="Pfam" id="PF13384">
    <property type="entry name" value="HTH_23"/>
    <property type="match status" value="1"/>
</dbReference>
<gene>
    <name evidence="2" type="ORF">SK128_021789</name>
</gene>
<evidence type="ECO:0000313" key="2">
    <source>
        <dbReference type="EMBL" id="KAK7070502.1"/>
    </source>
</evidence>
<keyword evidence="3" id="KW-1185">Reference proteome</keyword>
<comment type="caution">
    <text evidence="2">The sequence shown here is derived from an EMBL/GenBank/DDBJ whole genome shotgun (WGS) entry which is preliminary data.</text>
</comment>
<reference evidence="2 3" key="1">
    <citation type="submission" date="2023-11" db="EMBL/GenBank/DDBJ databases">
        <title>Halocaridina rubra genome assembly.</title>
        <authorList>
            <person name="Smith C."/>
        </authorList>
    </citation>
    <scope>NUCLEOTIDE SEQUENCE [LARGE SCALE GENOMIC DNA]</scope>
    <source>
        <strain evidence="2">EP-1</strain>
        <tissue evidence="2">Whole</tissue>
    </source>
</reference>
<accession>A0AAN8WT19</accession>
<dbReference type="AlphaFoldDB" id="A0AAN8WT19"/>